<gene>
    <name evidence="3" type="ORF">OFUS_LOCUS11894</name>
</gene>
<feature type="compositionally biased region" description="Basic and acidic residues" evidence="1">
    <location>
        <begin position="266"/>
        <end position="282"/>
    </location>
</feature>
<reference evidence="3" key="1">
    <citation type="submission" date="2022-03" db="EMBL/GenBank/DDBJ databases">
        <authorList>
            <person name="Martin C."/>
        </authorList>
    </citation>
    <scope>NUCLEOTIDE SEQUENCE</scope>
</reference>
<evidence type="ECO:0000256" key="2">
    <source>
        <dbReference type="SAM" id="Phobius"/>
    </source>
</evidence>
<feature type="transmembrane region" description="Helical" evidence="2">
    <location>
        <begin position="368"/>
        <end position="393"/>
    </location>
</feature>
<keyword evidence="2" id="KW-1133">Transmembrane helix</keyword>
<name>A0A8J1U2L9_OWEFU</name>
<feature type="region of interest" description="Disordered" evidence="1">
    <location>
        <begin position="257"/>
        <end position="283"/>
    </location>
</feature>
<evidence type="ECO:0000313" key="4">
    <source>
        <dbReference type="Proteomes" id="UP000749559"/>
    </source>
</evidence>
<keyword evidence="2" id="KW-0472">Membrane</keyword>
<keyword evidence="4" id="KW-1185">Reference proteome</keyword>
<sequence length="421" mass="47983">MDERGFSQGCPSQMRFIALITRQIQNIKDTNEIFIKQYNTDELTQRRRVVTRKDEDSNDLESALVEIENPPNLDKDNQASIMDINKYFLDTFVGIRAQINEDARLPFGSNDNGRIQKIRDIVEDDEKLVVTRDRTKNVQVDLLKGKLERRKKLRDDVRGKIKSCLDNLKSEVQVIIDNLIKHNSRSVPATKLSLILSDLSTLQHLIKEGESSAENLASTRKEMKTVEDIQILIRALDSTRVLYRAACHQLAKTRSKRQSSITLINNKEDDHDVPKPGDEQKSEASGIFQNLRQLISNISDTIRQRSPKKIEIKEDIATGHAKVNDDHFDGKTNAPSYPIHTRGQKLSHVLDHISNRLRDAYNRGDCGVLAMINVVIFILYIAILALVVLIGLIEDDCSLSVSLQEILWNTMEITHYTRPPV</sequence>
<evidence type="ECO:0000313" key="3">
    <source>
        <dbReference type="EMBL" id="CAH1785892.1"/>
    </source>
</evidence>
<dbReference type="AlphaFoldDB" id="A0A8J1U2L9"/>
<protein>
    <submittedName>
        <fullName evidence="3">Uncharacterized protein</fullName>
    </submittedName>
</protein>
<accession>A0A8J1U2L9</accession>
<comment type="caution">
    <text evidence="3">The sequence shown here is derived from an EMBL/GenBank/DDBJ whole genome shotgun (WGS) entry which is preliminary data.</text>
</comment>
<dbReference type="EMBL" id="CAIIXF020000006">
    <property type="protein sequence ID" value="CAH1785892.1"/>
    <property type="molecule type" value="Genomic_DNA"/>
</dbReference>
<dbReference type="Proteomes" id="UP000749559">
    <property type="component" value="Unassembled WGS sequence"/>
</dbReference>
<keyword evidence="2" id="KW-0812">Transmembrane</keyword>
<evidence type="ECO:0000256" key="1">
    <source>
        <dbReference type="SAM" id="MobiDB-lite"/>
    </source>
</evidence>
<proteinExistence type="predicted"/>
<organism evidence="3 4">
    <name type="scientific">Owenia fusiformis</name>
    <name type="common">Polychaete worm</name>
    <dbReference type="NCBI Taxonomy" id="6347"/>
    <lineage>
        <taxon>Eukaryota</taxon>
        <taxon>Metazoa</taxon>
        <taxon>Spiralia</taxon>
        <taxon>Lophotrochozoa</taxon>
        <taxon>Annelida</taxon>
        <taxon>Polychaeta</taxon>
        <taxon>Sedentaria</taxon>
        <taxon>Canalipalpata</taxon>
        <taxon>Sabellida</taxon>
        <taxon>Oweniida</taxon>
        <taxon>Oweniidae</taxon>
        <taxon>Owenia</taxon>
    </lineage>
</organism>